<name>A0A368N4L7_9EURY</name>
<keyword evidence="1" id="KW-0812">Transmembrane</keyword>
<gene>
    <name evidence="2" type="ORF">DU504_17375</name>
</gene>
<evidence type="ECO:0000313" key="2">
    <source>
        <dbReference type="EMBL" id="RCU44501.1"/>
    </source>
</evidence>
<keyword evidence="1" id="KW-1133">Transmembrane helix</keyword>
<evidence type="ECO:0000313" key="3">
    <source>
        <dbReference type="Proteomes" id="UP000252189"/>
    </source>
</evidence>
<feature type="transmembrane region" description="Helical" evidence="1">
    <location>
        <begin position="245"/>
        <end position="266"/>
    </location>
</feature>
<accession>A0A368N4L7</accession>
<sequence>MFVERFLAFISLSGEAILTVDGFLPKLLAGTVAACAALYATTSGVKAIKDWWGIVATDSLPIDEAIGASELVQIQGRVRPAQPDDVFVSPILGEECVAYEYDIRKVVQDSGRTRIDSATKYNSFIISDGVTDILVDPDKESLSLNTTTKTPSTKKSIEQELADDRLEVDPSVYTSVLDNITKPIEVSEGTIGVGEKITVVGRATPVPAKAVTDADAVMMSEEAHLTVMNDDSGNTALRKAGRGSFLLLFGVIFGLFTIVILTPVILDIVEMLV</sequence>
<dbReference type="Proteomes" id="UP000252189">
    <property type="component" value="Unassembled WGS sequence"/>
</dbReference>
<keyword evidence="3" id="KW-1185">Reference proteome</keyword>
<protein>
    <submittedName>
        <fullName evidence="2">Uncharacterized protein</fullName>
    </submittedName>
</protein>
<proteinExistence type="predicted"/>
<dbReference type="AlphaFoldDB" id="A0A368N4L7"/>
<evidence type="ECO:0000256" key="1">
    <source>
        <dbReference type="SAM" id="Phobius"/>
    </source>
</evidence>
<dbReference type="EMBL" id="QPHM01000003">
    <property type="protein sequence ID" value="RCU44501.1"/>
    <property type="molecule type" value="Genomic_DNA"/>
</dbReference>
<organism evidence="2 3">
    <name type="scientific">Haloplanus salinus</name>
    <dbReference type="NCBI Taxonomy" id="1126245"/>
    <lineage>
        <taxon>Archaea</taxon>
        <taxon>Methanobacteriati</taxon>
        <taxon>Methanobacteriota</taxon>
        <taxon>Stenosarchaea group</taxon>
        <taxon>Halobacteria</taxon>
        <taxon>Halobacteriales</taxon>
        <taxon>Haloferacaceae</taxon>
        <taxon>Haloplanus</taxon>
    </lineage>
</organism>
<reference evidence="2 3" key="1">
    <citation type="submission" date="2018-07" db="EMBL/GenBank/DDBJ databases">
        <title>Genome sequences of Haloplanus salinus JCM 18368T.</title>
        <authorList>
            <person name="Kim Y.B."/>
            <person name="Roh S.W."/>
        </authorList>
    </citation>
    <scope>NUCLEOTIDE SEQUENCE [LARGE SCALE GENOMIC DNA]</scope>
    <source>
        <strain evidence="2 3">JCM 18368</strain>
    </source>
</reference>
<comment type="caution">
    <text evidence="2">The sequence shown here is derived from an EMBL/GenBank/DDBJ whole genome shotgun (WGS) entry which is preliminary data.</text>
</comment>
<keyword evidence="1" id="KW-0472">Membrane</keyword>